<dbReference type="EMBL" id="JAFREP010000076">
    <property type="protein sequence ID" value="MBO1323485.1"/>
    <property type="molecule type" value="Genomic_DNA"/>
</dbReference>
<gene>
    <name evidence="1" type="ORF">J3U88_33770</name>
</gene>
<sequence length="1273" mass="149119">MTPKWLEKSEMGVLDYGLLSVSCLAKPKNFLPLKVEIEEFLRQYSRKLRSVHKSYLEAKCDDASEKLQLFDDYMKPLYKPRFGFSFGNQDLRGDCLVDDFELLLNLPIFSNTTKQHFHLSLFPDFLEDPEVRAMGILDPKEFFRDFCHEREVSSFQPLWPIQTQVIFRMDLWLKMEWGVRLFRDVIKYLCLIMKEFDRERIQILPSIAFDSHEVNVFIYSTNERDVLNFVKKAISGCSVQEVSSLGGAVESRVLEQIKSRFFASRVRSGVRRAAFSQDHRESPSRKDLNEEMNPYWNMLTEEFTRRKKFAHKWQQIIQDESPITCLLEHLQLFKFKREFFRCFPKSHVIADVLGGLAKRDDFPNREEWQKCWDEILQLKTFVHSSTFIGTPLDLFLYYYFDKSKENIQRAIYQNPCEMNPDEFNRLFPLSAVRNASLEDSQDVKTNLEQTCIQRGGQVVEYAQALESRFSSAQGDLLEEQKFSVSIDVPLYSFASGYLNEEHSKYDLVLGRHFLRRNYEKIPFIQLMQEIVQVNKDFDSLLYASTRSTLLPNLLTENFSTGSKKAEFLRRVNLDEFRLSRIYRMLFKRFKVLGIPKHLTDSFISIVDLYNSYINDPAQFEGFIELAPVVFQIEIFFQELRYLKDDYLWGEDPHSGEKYPAMRSDQFQDQLTSFLETFKHGFLKRYTTMPIDQDTFQSPVEYTGTMQSFFLIAQGVQRALLGYFYKFEPASLMLRASLLHETEEPSIFQRNSLFSTSTFLSKKHILYPENLIYLTHEIGHTIPVSNFVKKLFLIYSKDKNYGDDKKKEICEWLFFKQDGLHKLADRYNIPDPIGLYSLVHEVVADVFSFYSTCYFDPLRERCVFSDDLVVTYVRRFWLQFSLYGGATESLSAGDILRQVESCIQRLLVTVNLVMWVEEVNDLEKAWDLIREGSQGICRKKELLDDHEFRGRCIDWTRKNFYEPISSVVLDLSFRIKKYLKIDRDTWQNPGFNRDSSTIYFHEQSAEMSNSVFFETLMILNHLHGAIFTMLEPAIVKDAVFLQYKPRAEGTANREDEFFDMDQVYLGWSTEFGNDTGDVAIHPSLGLFTCSPDARKKMFKLRATAQFSLLDIGLQSKGEIIDRIHSKILVESHLFHQEVCKLDQLEIPKKRKYTLSKYDVELRVNSHKRKHSYLGSFFESMSREKYKEQAWPEGANKGPENVEITSDLEGASPNELFFYKNINHLIGEFSGKFVVLVPQEGNGYKVYSGNSSREVYENAESDGFDPLKYGIFIVP</sequence>
<proteinExistence type="predicted"/>
<dbReference type="RefSeq" id="WP_207863638.1">
    <property type="nucleotide sequence ID" value="NZ_JAFREP010000076.1"/>
</dbReference>
<reference evidence="1" key="1">
    <citation type="submission" date="2021-03" db="EMBL/GenBank/DDBJ databases">
        <authorList>
            <person name="Wang G."/>
        </authorList>
    </citation>
    <scope>NUCLEOTIDE SEQUENCE</scope>
    <source>
        <strain evidence="1">KCTC 12899</strain>
    </source>
</reference>
<dbReference type="AlphaFoldDB" id="A0A8J7QSQ7"/>
<accession>A0A8J7QSQ7</accession>
<keyword evidence="2" id="KW-1185">Reference proteome</keyword>
<evidence type="ECO:0000313" key="2">
    <source>
        <dbReference type="Proteomes" id="UP000664417"/>
    </source>
</evidence>
<organism evidence="1 2">
    <name type="scientific">Acanthopleuribacter pedis</name>
    <dbReference type="NCBI Taxonomy" id="442870"/>
    <lineage>
        <taxon>Bacteria</taxon>
        <taxon>Pseudomonadati</taxon>
        <taxon>Acidobacteriota</taxon>
        <taxon>Holophagae</taxon>
        <taxon>Acanthopleuribacterales</taxon>
        <taxon>Acanthopleuribacteraceae</taxon>
        <taxon>Acanthopleuribacter</taxon>
    </lineage>
</organism>
<protein>
    <submittedName>
        <fullName evidence="1">Uncharacterized protein</fullName>
    </submittedName>
</protein>
<dbReference type="Proteomes" id="UP000664417">
    <property type="component" value="Unassembled WGS sequence"/>
</dbReference>
<evidence type="ECO:0000313" key="1">
    <source>
        <dbReference type="EMBL" id="MBO1323485.1"/>
    </source>
</evidence>
<comment type="caution">
    <text evidence="1">The sequence shown here is derived from an EMBL/GenBank/DDBJ whole genome shotgun (WGS) entry which is preliminary data.</text>
</comment>
<name>A0A8J7QSQ7_9BACT</name>